<dbReference type="RefSeq" id="WP_258422057.1">
    <property type="nucleotide sequence ID" value="NZ_JANSUY010000002.1"/>
</dbReference>
<accession>A0A9X2SXU0</accession>
<name>A0A9X2SXU0_9BACT</name>
<feature type="signal peptide" evidence="8">
    <location>
        <begin position="1"/>
        <end position="20"/>
    </location>
</feature>
<dbReference type="InterPro" id="IPR051906">
    <property type="entry name" value="TolC-like"/>
</dbReference>
<dbReference type="PANTHER" id="PTHR30026:SF20">
    <property type="entry name" value="OUTER MEMBRANE PROTEIN TOLC"/>
    <property type="match status" value="1"/>
</dbReference>
<keyword evidence="3" id="KW-0813">Transport</keyword>
<dbReference type="Gene3D" id="1.20.1600.10">
    <property type="entry name" value="Outer membrane efflux proteins (OEP)"/>
    <property type="match status" value="1"/>
</dbReference>
<protein>
    <submittedName>
        <fullName evidence="9">TolC family protein</fullName>
    </submittedName>
</protein>
<comment type="subcellular location">
    <subcellularLocation>
        <location evidence="1">Cell outer membrane</location>
    </subcellularLocation>
</comment>
<dbReference type="Pfam" id="PF02321">
    <property type="entry name" value="OEP"/>
    <property type="match status" value="1"/>
</dbReference>
<comment type="caution">
    <text evidence="9">The sequence shown here is derived from an EMBL/GenBank/DDBJ whole genome shotgun (WGS) entry which is preliminary data.</text>
</comment>
<evidence type="ECO:0000256" key="3">
    <source>
        <dbReference type="ARBA" id="ARBA00022448"/>
    </source>
</evidence>
<comment type="similarity">
    <text evidence="2">Belongs to the outer membrane factor (OMF) (TC 1.B.17) family.</text>
</comment>
<evidence type="ECO:0000313" key="10">
    <source>
        <dbReference type="Proteomes" id="UP001142175"/>
    </source>
</evidence>
<dbReference type="EMBL" id="JANSUY010000002">
    <property type="protein sequence ID" value="MCR9014164.1"/>
    <property type="molecule type" value="Genomic_DNA"/>
</dbReference>
<dbReference type="PANTHER" id="PTHR30026">
    <property type="entry name" value="OUTER MEMBRANE PROTEIN TOLC"/>
    <property type="match status" value="1"/>
</dbReference>
<reference evidence="9" key="1">
    <citation type="submission" date="2022-08" db="EMBL/GenBank/DDBJ databases">
        <authorList>
            <person name="Zhang D."/>
        </authorList>
    </citation>
    <scope>NUCLEOTIDE SEQUENCE</scope>
    <source>
        <strain evidence="9">XJ19-11</strain>
    </source>
</reference>
<dbReference type="GO" id="GO:1990281">
    <property type="term" value="C:efflux pump complex"/>
    <property type="evidence" value="ECO:0007669"/>
    <property type="project" value="TreeGrafter"/>
</dbReference>
<dbReference type="GO" id="GO:0009279">
    <property type="term" value="C:cell outer membrane"/>
    <property type="evidence" value="ECO:0007669"/>
    <property type="project" value="UniProtKB-SubCell"/>
</dbReference>
<dbReference type="GO" id="GO:0015562">
    <property type="term" value="F:efflux transmembrane transporter activity"/>
    <property type="evidence" value="ECO:0007669"/>
    <property type="project" value="InterPro"/>
</dbReference>
<evidence type="ECO:0000256" key="2">
    <source>
        <dbReference type="ARBA" id="ARBA00007613"/>
    </source>
</evidence>
<evidence type="ECO:0000313" key="9">
    <source>
        <dbReference type="EMBL" id="MCR9014164.1"/>
    </source>
</evidence>
<evidence type="ECO:0000256" key="7">
    <source>
        <dbReference type="ARBA" id="ARBA00023237"/>
    </source>
</evidence>
<dbReference type="GO" id="GO:0015288">
    <property type="term" value="F:porin activity"/>
    <property type="evidence" value="ECO:0007669"/>
    <property type="project" value="TreeGrafter"/>
</dbReference>
<sequence>MRKLLLLLVLSTWATFSLFAQDGEILDLEKAVLMGLEKNYGIKIAANNVVIAERDVKIGIGSFFMPVIDANAIRSFSNEDVEQTFVTNPDNPTRIDGAKSNTENYSIVGFYGFRPETIYTLKRLGVMADMSDLQAKVLVENTVAAISNAYFRLVLESQRYNVLRTTLDLSQARLDIAKARYELGGAGRSDFLTAQVDYNADSSLLTNQELIIKNAKININELLALPPSTNFVVNDTIVIETHLGLEELMENAAMNNKLFLLAQRQENDAFLALKETQALRLPTINLNGAYNNNTLKSEAGFLLQNQRQGFNYGATLSLNIFTGFTVNRRIQNAKVQKLNAELAVKDMEIMMNSDIQRAYNTYLTNKELLEIEYVNYKVATENADIALERFRLGISDYLQFRDAQLNLLTAENRLLTAIFNIKEMEIELMRLSGRIFFQEGKENFQLTID</sequence>
<keyword evidence="5" id="KW-0812">Transmembrane</keyword>
<dbReference type="SUPFAM" id="SSF56954">
    <property type="entry name" value="Outer membrane efflux proteins (OEP)"/>
    <property type="match status" value="1"/>
</dbReference>
<dbReference type="AlphaFoldDB" id="A0A9X2SXU0"/>
<proteinExistence type="inferred from homology"/>
<keyword evidence="4" id="KW-1134">Transmembrane beta strand</keyword>
<keyword evidence="8" id="KW-0732">Signal</keyword>
<dbReference type="Proteomes" id="UP001142175">
    <property type="component" value="Unassembled WGS sequence"/>
</dbReference>
<organism evidence="9 10">
    <name type="scientific">Aquiflexum gelatinilyticum</name>
    <dbReference type="NCBI Taxonomy" id="2961943"/>
    <lineage>
        <taxon>Bacteria</taxon>
        <taxon>Pseudomonadati</taxon>
        <taxon>Bacteroidota</taxon>
        <taxon>Cytophagia</taxon>
        <taxon>Cytophagales</taxon>
        <taxon>Cyclobacteriaceae</taxon>
        <taxon>Aquiflexum</taxon>
    </lineage>
</organism>
<evidence type="ECO:0000256" key="6">
    <source>
        <dbReference type="ARBA" id="ARBA00023136"/>
    </source>
</evidence>
<evidence type="ECO:0000256" key="1">
    <source>
        <dbReference type="ARBA" id="ARBA00004442"/>
    </source>
</evidence>
<gene>
    <name evidence="9" type="ORF">NU887_03900</name>
</gene>
<keyword evidence="6" id="KW-0472">Membrane</keyword>
<keyword evidence="10" id="KW-1185">Reference proteome</keyword>
<keyword evidence="7" id="KW-0998">Cell outer membrane</keyword>
<evidence type="ECO:0000256" key="5">
    <source>
        <dbReference type="ARBA" id="ARBA00022692"/>
    </source>
</evidence>
<evidence type="ECO:0000256" key="4">
    <source>
        <dbReference type="ARBA" id="ARBA00022452"/>
    </source>
</evidence>
<evidence type="ECO:0000256" key="8">
    <source>
        <dbReference type="SAM" id="SignalP"/>
    </source>
</evidence>
<feature type="chain" id="PRO_5040849753" evidence="8">
    <location>
        <begin position="21"/>
        <end position="449"/>
    </location>
</feature>
<dbReference type="InterPro" id="IPR003423">
    <property type="entry name" value="OMP_efflux"/>
</dbReference>